<organism evidence="5 6">
    <name type="scientific">Apostasia shenzhenica</name>
    <dbReference type="NCBI Taxonomy" id="1088818"/>
    <lineage>
        <taxon>Eukaryota</taxon>
        <taxon>Viridiplantae</taxon>
        <taxon>Streptophyta</taxon>
        <taxon>Embryophyta</taxon>
        <taxon>Tracheophyta</taxon>
        <taxon>Spermatophyta</taxon>
        <taxon>Magnoliopsida</taxon>
        <taxon>Liliopsida</taxon>
        <taxon>Asparagales</taxon>
        <taxon>Orchidaceae</taxon>
        <taxon>Apostasioideae</taxon>
        <taxon>Apostasia</taxon>
    </lineage>
</organism>
<dbReference type="AlphaFoldDB" id="A0A2I0B287"/>
<evidence type="ECO:0000256" key="1">
    <source>
        <dbReference type="ARBA" id="ARBA00006643"/>
    </source>
</evidence>
<dbReference type="InterPro" id="IPR046960">
    <property type="entry name" value="PPR_At4g14850-like_plant"/>
</dbReference>
<keyword evidence="5" id="KW-0378">Hydrolase</keyword>
<evidence type="ECO:0000256" key="3">
    <source>
        <dbReference type="PROSITE-ProRule" id="PRU00708"/>
    </source>
</evidence>
<dbReference type="InterPro" id="IPR032867">
    <property type="entry name" value="DYW_dom"/>
</dbReference>
<dbReference type="Pfam" id="PF01535">
    <property type="entry name" value="PPR"/>
    <property type="match status" value="9"/>
</dbReference>
<dbReference type="Proteomes" id="UP000236161">
    <property type="component" value="Unassembled WGS sequence"/>
</dbReference>
<dbReference type="GO" id="GO:0008270">
    <property type="term" value="F:zinc ion binding"/>
    <property type="evidence" value="ECO:0007669"/>
    <property type="project" value="InterPro"/>
</dbReference>
<dbReference type="PROSITE" id="PS51375">
    <property type="entry name" value="PPR"/>
    <property type="match status" value="6"/>
</dbReference>
<dbReference type="GO" id="GO:0003729">
    <property type="term" value="F:mRNA binding"/>
    <property type="evidence" value="ECO:0007669"/>
    <property type="project" value="UniProtKB-ARBA"/>
</dbReference>
<dbReference type="InterPro" id="IPR046848">
    <property type="entry name" value="E_motif"/>
</dbReference>
<dbReference type="EMBL" id="KZ451923">
    <property type="protein sequence ID" value="PKA61909.1"/>
    <property type="molecule type" value="Genomic_DNA"/>
</dbReference>
<feature type="repeat" description="PPR" evidence="3">
    <location>
        <begin position="443"/>
        <end position="477"/>
    </location>
</feature>
<dbReference type="Pfam" id="PF13041">
    <property type="entry name" value="PPR_2"/>
    <property type="match status" value="2"/>
</dbReference>
<protein>
    <submittedName>
        <fullName evidence="5">Pentatricopeptide repeat-containing protein</fullName>
        <ecNumber evidence="5">3.6.1.-</ecNumber>
    </submittedName>
</protein>
<accession>A0A2I0B287</accession>
<dbReference type="PANTHER" id="PTHR47926:SF383">
    <property type="entry name" value="DYW DOMAIN-CONTAINING PROTEIN"/>
    <property type="match status" value="1"/>
</dbReference>
<sequence>MRNPVLTTRLLTMYFYCGRPTDSRSLFVELAERNLFQWNAMISGYSKNELWHEAIALFCQFLEITELKPDNFSFPCVLKSCAGISDSDTGRAVHGMILKMGFGSDTFVNNSLMSMYGKCALVDKAVKVFDDMPERNLVSWNTLLSVLSDNGLVVEGFELFLELMSASEDPVGVDDATVVTVLPMCALEGWVELGRLLHGLSVKLNLVQELSVNNALIDMYGKSGSLAEARLLFEKTLRRNVVSWNVMIGACSRNVDLDGTFELLQAMSLEEKIRVDEVTILNVLPACLGTWQLNSVKEIHGYVIRNALEGNNLVPNALVAAYAKCGSLESAKNAFNGIEAKTVSSWNALIGGCAQNGDPTSAVELFLEMNSFELQPDWFSIGSLLLACANLKHFKQGRSVHGFIQRSGLENDSLIRVSLLSFYIQCGMLSTARMLFDELEEIDPVSWNAMISGYAQNGLPDECLILFRRMQQYRYEPSLVAATSALMASARLSAIRSGKEIHCFAMKTGFSEDEFVGSSIIDMYAKCGSMEQARTIFDRLDEKDDVAWNVIITGYGIHGCASEAVELLHRMEEEGLKPDEFTYIGVLMACSHGGLVEEGMEYFGEMRTKGVVPKLEHYACVADMLGRAGRLADAEKVIDEMPETPDARIWSSFLGACRIHGDLARGERVAEKLLELEPHKVEHYVLVSNLFAGCGRWEDARRVRKMMRKNGLRKDPGCSWIELRGKVYSFMASESQNPEFDSGIEGFWLSLEERIRQIGYLPEMASVLHEVGEEEKVEMLRGHSEKKAIAFGLLKTTDGAKLRVFKNIRMCRDCHNAIKLVSKAVGREIMVRDNKRFHHFRDGLCSCRDFW</sequence>
<feature type="repeat" description="PPR" evidence="3">
    <location>
        <begin position="579"/>
        <end position="613"/>
    </location>
</feature>
<dbReference type="Gene3D" id="1.25.40.10">
    <property type="entry name" value="Tetratricopeptide repeat domain"/>
    <property type="match status" value="6"/>
</dbReference>
<dbReference type="InterPro" id="IPR011990">
    <property type="entry name" value="TPR-like_helical_dom_sf"/>
</dbReference>
<feature type="repeat" description="PPR" evidence="3">
    <location>
        <begin position="34"/>
        <end position="69"/>
    </location>
</feature>
<keyword evidence="2" id="KW-0677">Repeat</keyword>
<dbReference type="GO" id="GO:0009451">
    <property type="term" value="P:RNA modification"/>
    <property type="evidence" value="ECO:0007669"/>
    <property type="project" value="InterPro"/>
</dbReference>
<dbReference type="FunFam" id="1.25.40.10:FF:000344">
    <property type="entry name" value="Pentatricopeptide repeat-containing protein"/>
    <property type="match status" value="2"/>
</dbReference>
<keyword evidence="6" id="KW-1185">Reference proteome</keyword>
<dbReference type="Pfam" id="PF20431">
    <property type="entry name" value="E_motif"/>
    <property type="match status" value="1"/>
</dbReference>
<evidence type="ECO:0000259" key="4">
    <source>
        <dbReference type="Pfam" id="PF14432"/>
    </source>
</evidence>
<proteinExistence type="inferred from homology"/>
<dbReference type="InterPro" id="IPR002885">
    <property type="entry name" value="PPR_rpt"/>
</dbReference>
<feature type="domain" description="DYW" evidence="4">
    <location>
        <begin position="759"/>
        <end position="851"/>
    </location>
</feature>
<evidence type="ECO:0000313" key="6">
    <source>
        <dbReference type="Proteomes" id="UP000236161"/>
    </source>
</evidence>
<dbReference type="NCBIfam" id="TIGR00756">
    <property type="entry name" value="PPR"/>
    <property type="match status" value="6"/>
</dbReference>
<comment type="similarity">
    <text evidence="1">Belongs to the PPR family. PCMP-H subfamily.</text>
</comment>
<dbReference type="Pfam" id="PF14432">
    <property type="entry name" value="DYW_deaminase"/>
    <property type="match status" value="1"/>
</dbReference>
<feature type="repeat" description="PPR" evidence="3">
    <location>
        <begin position="544"/>
        <end position="578"/>
    </location>
</feature>
<dbReference type="OrthoDB" id="1859983at2759"/>
<dbReference type="PANTHER" id="PTHR47926">
    <property type="entry name" value="PENTATRICOPEPTIDE REPEAT-CONTAINING PROTEIN"/>
    <property type="match status" value="1"/>
</dbReference>
<gene>
    <name evidence="5" type="primary">PCMP-H8</name>
    <name evidence="5" type="ORF">AXF42_Ash008741</name>
</gene>
<dbReference type="GO" id="GO:0016787">
    <property type="term" value="F:hydrolase activity"/>
    <property type="evidence" value="ECO:0007669"/>
    <property type="project" value="UniProtKB-KW"/>
</dbReference>
<dbReference type="EC" id="3.6.1.-" evidence="5"/>
<evidence type="ECO:0000313" key="5">
    <source>
        <dbReference type="EMBL" id="PKA61909.1"/>
    </source>
</evidence>
<dbReference type="SUPFAM" id="SSF48452">
    <property type="entry name" value="TPR-like"/>
    <property type="match status" value="2"/>
</dbReference>
<feature type="repeat" description="PPR" evidence="3">
    <location>
        <begin position="342"/>
        <end position="376"/>
    </location>
</feature>
<feature type="repeat" description="PPR" evidence="3">
    <location>
        <begin position="105"/>
        <end position="139"/>
    </location>
</feature>
<reference evidence="5 6" key="1">
    <citation type="journal article" date="2017" name="Nature">
        <title>The Apostasia genome and the evolution of orchids.</title>
        <authorList>
            <person name="Zhang G.Q."/>
            <person name="Liu K.W."/>
            <person name="Li Z."/>
            <person name="Lohaus R."/>
            <person name="Hsiao Y.Y."/>
            <person name="Niu S.C."/>
            <person name="Wang J.Y."/>
            <person name="Lin Y.C."/>
            <person name="Xu Q."/>
            <person name="Chen L.J."/>
            <person name="Yoshida K."/>
            <person name="Fujiwara S."/>
            <person name="Wang Z.W."/>
            <person name="Zhang Y.Q."/>
            <person name="Mitsuda N."/>
            <person name="Wang M."/>
            <person name="Liu G.H."/>
            <person name="Pecoraro L."/>
            <person name="Huang H.X."/>
            <person name="Xiao X.J."/>
            <person name="Lin M."/>
            <person name="Wu X.Y."/>
            <person name="Wu W.L."/>
            <person name="Chen Y.Y."/>
            <person name="Chang S.B."/>
            <person name="Sakamoto S."/>
            <person name="Ohme-Takagi M."/>
            <person name="Yagi M."/>
            <person name="Zeng S.J."/>
            <person name="Shen C.Y."/>
            <person name="Yeh C.M."/>
            <person name="Luo Y.B."/>
            <person name="Tsai W.C."/>
            <person name="Van de Peer Y."/>
            <person name="Liu Z.J."/>
        </authorList>
    </citation>
    <scope>NUCLEOTIDE SEQUENCE [LARGE SCALE GENOMIC DNA]</scope>
    <source>
        <strain evidence="6">cv. Shenzhen</strain>
        <tissue evidence="5">Stem</tissue>
    </source>
</reference>
<dbReference type="FunFam" id="1.25.40.10:FF:000690">
    <property type="entry name" value="Pentatricopeptide repeat-containing protein"/>
    <property type="match status" value="1"/>
</dbReference>
<name>A0A2I0B287_9ASPA</name>
<evidence type="ECO:0000256" key="2">
    <source>
        <dbReference type="ARBA" id="ARBA00022737"/>
    </source>
</evidence>